<keyword evidence="4" id="KW-0808">Transferase</keyword>
<comment type="similarity">
    <text evidence="1">Belongs to the class I-like SAM-binding methyltransferase superfamily. RNA methyltransferase RlmE family.</text>
</comment>
<evidence type="ECO:0000256" key="1">
    <source>
        <dbReference type="ARBA" id="ARBA00009258"/>
    </source>
</evidence>
<feature type="domain" description="Ribosomal RNA methyltransferase FtsJ" evidence="9">
    <location>
        <begin position="1"/>
        <end position="241"/>
    </location>
</feature>
<evidence type="ECO:0000313" key="11">
    <source>
        <dbReference type="Proteomes" id="UP001201980"/>
    </source>
</evidence>
<keyword evidence="5 7" id="KW-0949">S-adenosyl-L-methionine</keyword>
<evidence type="ECO:0000256" key="7">
    <source>
        <dbReference type="PIRSR" id="PIRSR005461-1"/>
    </source>
</evidence>
<dbReference type="Gene3D" id="3.40.50.150">
    <property type="entry name" value="Vaccinia Virus protein VP39"/>
    <property type="match status" value="1"/>
</dbReference>
<gene>
    <name evidence="10" type="ORF">MKZ38_001518</name>
</gene>
<feature type="active site" description="Proton acceptor" evidence="7">
    <location>
        <position position="199"/>
    </location>
</feature>
<feature type="compositionally biased region" description="Low complexity" evidence="8">
    <location>
        <begin position="111"/>
        <end position="120"/>
    </location>
</feature>
<dbReference type="InterPro" id="IPR015507">
    <property type="entry name" value="rRNA-MeTfrase_E"/>
</dbReference>
<evidence type="ECO:0000256" key="8">
    <source>
        <dbReference type="SAM" id="MobiDB-lite"/>
    </source>
</evidence>
<dbReference type="GO" id="GO:0005739">
    <property type="term" value="C:mitochondrion"/>
    <property type="evidence" value="ECO:0007669"/>
    <property type="project" value="TreeGrafter"/>
</dbReference>
<proteinExistence type="inferred from homology"/>
<keyword evidence="11" id="KW-1185">Reference proteome</keyword>
<evidence type="ECO:0000256" key="5">
    <source>
        <dbReference type="ARBA" id="ARBA00022691"/>
    </source>
</evidence>
<name>A0AAD5RRQ3_9PEZI</name>
<evidence type="ECO:0000256" key="6">
    <source>
        <dbReference type="ARBA" id="ARBA00041184"/>
    </source>
</evidence>
<dbReference type="GO" id="GO:0008650">
    <property type="term" value="F:rRNA (uridine-2'-O-)-methyltransferase activity"/>
    <property type="evidence" value="ECO:0007669"/>
    <property type="project" value="TreeGrafter"/>
</dbReference>
<comment type="caution">
    <text evidence="10">The sequence shown here is derived from an EMBL/GenBank/DDBJ whole genome shotgun (WGS) entry which is preliminary data.</text>
</comment>
<evidence type="ECO:0000313" key="10">
    <source>
        <dbReference type="EMBL" id="KAJ2901708.1"/>
    </source>
</evidence>
<dbReference type="InterPro" id="IPR029063">
    <property type="entry name" value="SAM-dependent_MTases_sf"/>
</dbReference>
<evidence type="ECO:0000256" key="3">
    <source>
        <dbReference type="ARBA" id="ARBA00022603"/>
    </source>
</evidence>
<evidence type="ECO:0000256" key="4">
    <source>
        <dbReference type="ARBA" id="ARBA00022679"/>
    </source>
</evidence>
<dbReference type="PIRSF" id="PIRSF005461">
    <property type="entry name" value="23S_rRNA_mtase"/>
    <property type="match status" value="1"/>
</dbReference>
<dbReference type="Pfam" id="PF01728">
    <property type="entry name" value="FtsJ"/>
    <property type="match status" value="1"/>
</dbReference>
<evidence type="ECO:0000259" key="9">
    <source>
        <dbReference type="Pfam" id="PF01728"/>
    </source>
</evidence>
<dbReference type="EMBL" id="JAKWBI020000141">
    <property type="protein sequence ID" value="KAJ2901708.1"/>
    <property type="molecule type" value="Genomic_DNA"/>
</dbReference>
<reference evidence="10" key="1">
    <citation type="submission" date="2022-07" db="EMBL/GenBank/DDBJ databases">
        <title>Draft genome sequence of Zalerion maritima ATCC 34329, a (micro)plastics degrading marine fungus.</title>
        <authorList>
            <person name="Paco A."/>
            <person name="Goncalves M.F.M."/>
            <person name="Rocha-Santos T.A.P."/>
            <person name="Alves A."/>
        </authorList>
    </citation>
    <scope>NUCLEOTIDE SEQUENCE</scope>
    <source>
        <strain evidence="10">ATCC 34329</strain>
    </source>
</reference>
<dbReference type="InterPro" id="IPR002877">
    <property type="entry name" value="RNA_MeTrfase_FtsJ_dom"/>
</dbReference>
<dbReference type="SUPFAM" id="SSF53335">
    <property type="entry name" value="S-adenosyl-L-methionine-dependent methyltransferases"/>
    <property type="match status" value="1"/>
</dbReference>
<feature type="compositionally biased region" description="Acidic residues" evidence="8">
    <location>
        <begin position="121"/>
        <end position="131"/>
    </location>
</feature>
<keyword evidence="3" id="KW-0489">Methyltransferase</keyword>
<accession>A0AAD5RRQ3</accession>
<protein>
    <recommendedName>
        <fullName evidence="6">rRNA methyltransferase 2, mitochondrial</fullName>
    </recommendedName>
</protein>
<dbReference type="PANTHER" id="PTHR10920:SF18">
    <property type="entry name" value="RRNA METHYLTRANSFERASE 2, MITOCHONDRIAL"/>
    <property type="match status" value="1"/>
</dbReference>
<dbReference type="InterPro" id="IPR050082">
    <property type="entry name" value="RNA_methyltr_RlmE"/>
</dbReference>
<feature type="region of interest" description="Disordered" evidence="8">
    <location>
        <begin position="82"/>
        <end position="146"/>
    </location>
</feature>
<dbReference type="AlphaFoldDB" id="A0AAD5RRQ3"/>
<sequence>MNKKFNVFRPGQTVVDLGFAPGSWSQVAYSATRPGGRIIGIDLIPAVPPDGVFSIQGDFLDPRVHQMVKSWLLQQERQKQTQKEKRKAKSHAVEAEAEAEAEEDEEEEAQTLPDTTLPEDTTAEPPEEPGPDGDSSAETTTGDSRDVANMKVVDVVLSDMLMNTSGIAFKDHAASMDLCLTALNFATETLKPGGRFVCKFYQGAEDKELELALKNAFDKVFREKPDSSRKESKEAYFVALHRKNK</sequence>
<keyword evidence="2" id="KW-0698">rRNA processing</keyword>
<feature type="compositionally biased region" description="Acidic residues" evidence="8">
    <location>
        <begin position="95"/>
        <end position="109"/>
    </location>
</feature>
<dbReference type="Proteomes" id="UP001201980">
    <property type="component" value="Unassembled WGS sequence"/>
</dbReference>
<dbReference type="PANTHER" id="PTHR10920">
    <property type="entry name" value="RIBOSOMAL RNA METHYLTRANSFERASE"/>
    <property type="match status" value="1"/>
</dbReference>
<evidence type="ECO:0000256" key="2">
    <source>
        <dbReference type="ARBA" id="ARBA00022552"/>
    </source>
</evidence>
<organism evidence="10 11">
    <name type="scientific">Zalerion maritima</name>
    <dbReference type="NCBI Taxonomy" id="339359"/>
    <lineage>
        <taxon>Eukaryota</taxon>
        <taxon>Fungi</taxon>
        <taxon>Dikarya</taxon>
        <taxon>Ascomycota</taxon>
        <taxon>Pezizomycotina</taxon>
        <taxon>Sordariomycetes</taxon>
        <taxon>Lulworthiomycetidae</taxon>
        <taxon>Lulworthiales</taxon>
        <taxon>Lulworthiaceae</taxon>
        <taxon>Zalerion</taxon>
    </lineage>
</organism>